<dbReference type="InterPro" id="IPR000073">
    <property type="entry name" value="AB_hydrolase_1"/>
</dbReference>
<feature type="domain" description="AB hydrolase-1" evidence="1">
    <location>
        <begin position="30"/>
        <end position="120"/>
    </location>
</feature>
<dbReference type="Proteomes" id="UP000053617">
    <property type="component" value="Unassembled WGS sequence"/>
</dbReference>
<dbReference type="VEuPathDB" id="FungiDB:Z518_10101"/>
<organism evidence="2 3">
    <name type="scientific">Rhinocladiella mackenziei CBS 650.93</name>
    <dbReference type="NCBI Taxonomy" id="1442369"/>
    <lineage>
        <taxon>Eukaryota</taxon>
        <taxon>Fungi</taxon>
        <taxon>Dikarya</taxon>
        <taxon>Ascomycota</taxon>
        <taxon>Pezizomycotina</taxon>
        <taxon>Eurotiomycetes</taxon>
        <taxon>Chaetothyriomycetidae</taxon>
        <taxon>Chaetothyriales</taxon>
        <taxon>Herpotrichiellaceae</taxon>
        <taxon>Rhinocladiella</taxon>
    </lineage>
</organism>
<dbReference type="InterPro" id="IPR050266">
    <property type="entry name" value="AB_hydrolase_sf"/>
</dbReference>
<proteinExistence type="predicted"/>
<dbReference type="PANTHER" id="PTHR43798:SF33">
    <property type="entry name" value="HYDROLASE, PUTATIVE (AFU_ORTHOLOGUE AFUA_2G14860)-RELATED"/>
    <property type="match status" value="1"/>
</dbReference>
<evidence type="ECO:0000313" key="2">
    <source>
        <dbReference type="EMBL" id="KIX01035.1"/>
    </source>
</evidence>
<dbReference type="EMBL" id="KN847482">
    <property type="protein sequence ID" value="KIX01035.1"/>
    <property type="molecule type" value="Genomic_DNA"/>
</dbReference>
<keyword evidence="3" id="KW-1185">Reference proteome</keyword>
<name>A0A0D2IWQ3_9EURO</name>
<dbReference type="HOGENOM" id="CLU_020336_50_1_1"/>
<dbReference type="STRING" id="1442369.A0A0D2IWQ3"/>
<sequence>MPSGYHEVSPGIKLNYTIHEPTTPKPNPKPWIVLISGLGDTQATWFNQVPAFTDAGYTVLTFDNRGVGLSSRAQTPGEDWTIATLAGDLRSLVKAVPVPAPYHVMGVSMGGMITQRYALDVVAEGNEAELASIIPACTFAAPGLYGSRLLAVVGRIACSMSVAEANRAVTLWCWTPEFLMKPENQVILDEMDRDLDKMDDDVEGMGLSSFLAQMNAVMTFDTREELLRSQLGSKTKVIVIAGEQDILVPISLSHNLHNIIKGSRWRPVKGGHVCKLEFPNEFNNVCLDAWKEVEEESLNQ</sequence>
<evidence type="ECO:0000259" key="1">
    <source>
        <dbReference type="Pfam" id="PF00561"/>
    </source>
</evidence>
<dbReference type="GeneID" id="25298172"/>
<dbReference type="AlphaFoldDB" id="A0A0D2IWQ3"/>
<dbReference type="SUPFAM" id="SSF53474">
    <property type="entry name" value="alpha/beta-Hydrolases"/>
    <property type="match status" value="1"/>
</dbReference>
<reference evidence="2 3" key="1">
    <citation type="submission" date="2015-01" db="EMBL/GenBank/DDBJ databases">
        <title>The Genome Sequence of Rhinocladiella mackenzie CBS 650.93.</title>
        <authorList>
            <consortium name="The Broad Institute Genomics Platform"/>
            <person name="Cuomo C."/>
            <person name="de Hoog S."/>
            <person name="Gorbushina A."/>
            <person name="Stielow B."/>
            <person name="Teixiera M."/>
            <person name="Abouelleil A."/>
            <person name="Chapman S.B."/>
            <person name="Priest M."/>
            <person name="Young S.K."/>
            <person name="Wortman J."/>
            <person name="Nusbaum C."/>
            <person name="Birren B."/>
        </authorList>
    </citation>
    <scope>NUCLEOTIDE SEQUENCE [LARGE SCALE GENOMIC DNA]</scope>
    <source>
        <strain evidence="2 3">CBS 650.93</strain>
    </source>
</reference>
<dbReference type="RefSeq" id="XP_013268171.1">
    <property type="nucleotide sequence ID" value="XM_013412717.1"/>
</dbReference>
<dbReference type="PANTHER" id="PTHR43798">
    <property type="entry name" value="MONOACYLGLYCEROL LIPASE"/>
    <property type="match status" value="1"/>
</dbReference>
<protein>
    <recommendedName>
        <fullName evidence="1">AB hydrolase-1 domain-containing protein</fullName>
    </recommendedName>
</protein>
<dbReference type="OrthoDB" id="294702at2759"/>
<dbReference type="Gene3D" id="3.40.50.1820">
    <property type="entry name" value="alpha/beta hydrolase"/>
    <property type="match status" value="1"/>
</dbReference>
<dbReference type="Pfam" id="PF00561">
    <property type="entry name" value="Abhydrolase_1"/>
    <property type="match status" value="1"/>
</dbReference>
<gene>
    <name evidence="2" type="ORF">Z518_10101</name>
</gene>
<dbReference type="GO" id="GO:0016020">
    <property type="term" value="C:membrane"/>
    <property type="evidence" value="ECO:0007669"/>
    <property type="project" value="TreeGrafter"/>
</dbReference>
<dbReference type="InterPro" id="IPR029058">
    <property type="entry name" value="AB_hydrolase_fold"/>
</dbReference>
<accession>A0A0D2IWQ3</accession>
<evidence type="ECO:0000313" key="3">
    <source>
        <dbReference type="Proteomes" id="UP000053617"/>
    </source>
</evidence>